<accession>A0A9E7SW25</accession>
<evidence type="ECO:0000259" key="3">
    <source>
        <dbReference type="Pfam" id="PF00582"/>
    </source>
</evidence>
<sequence length="149" mass="15850">MYDSILVATDGSDTAERAVDHAVFLAETLAVPLFAISVLEDRTAYDSGIVDPEEVRARQQSRADDALERVEAAASESDVPVTTARKRGTPHEEVLDYADEQGCSMIVVGAQGRSAFREALLGSTVDALVRLSSTPVLVVGDDGTDRVSP</sequence>
<feature type="compositionally biased region" description="Basic and acidic residues" evidence="2">
    <location>
        <begin position="56"/>
        <end position="71"/>
    </location>
</feature>
<organism evidence="4 5">
    <name type="scientific">Natronosalvus rutilus</name>
    <dbReference type="NCBI Taxonomy" id="2953753"/>
    <lineage>
        <taxon>Archaea</taxon>
        <taxon>Methanobacteriati</taxon>
        <taxon>Methanobacteriota</taxon>
        <taxon>Stenosarchaea group</taxon>
        <taxon>Halobacteria</taxon>
        <taxon>Halobacteriales</taxon>
        <taxon>Natrialbaceae</taxon>
        <taxon>Natronosalvus</taxon>
    </lineage>
</organism>
<dbReference type="PANTHER" id="PTHR46268">
    <property type="entry name" value="STRESS RESPONSE PROTEIN NHAX"/>
    <property type="match status" value="1"/>
</dbReference>
<feature type="region of interest" description="Disordered" evidence="2">
    <location>
        <begin position="56"/>
        <end position="89"/>
    </location>
</feature>
<dbReference type="Proteomes" id="UP001056855">
    <property type="component" value="Chromosome"/>
</dbReference>
<dbReference type="AlphaFoldDB" id="A0A9E7SW25"/>
<evidence type="ECO:0000313" key="5">
    <source>
        <dbReference type="Proteomes" id="UP001056855"/>
    </source>
</evidence>
<dbReference type="InterPro" id="IPR006016">
    <property type="entry name" value="UspA"/>
</dbReference>
<dbReference type="InterPro" id="IPR006015">
    <property type="entry name" value="Universal_stress_UspA"/>
</dbReference>
<evidence type="ECO:0000256" key="2">
    <source>
        <dbReference type="SAM" id="MobiDB-lite"/>
    </source>
</evidence>
<evidence type="ECO:0000256" key="1">
    <source>
        <dbReference type="ARBA" id="ARBA00008791"/>
    </source>
</evidence>
<dbReference type="Pfam" id="PF00582">
    <property type="entry name" value="Usp"/>
    <property type="match status" value="1"/>
</dbReference>
<dbReference type="GeneID" id="73289851"/>
<name>A0A9E7SW25_9EURY</name>
<feature type="domain" description="UspA" evidence="3">
    <location>
        <begin position="1"/>
        <end position="139"/>
    </location>
</feature>
<dbReference type="InterPro" id="IPR014729">
    <property type="entry name" value="Rossmann-like_a/b/a_fold"/>
</dbReference>
<comment type="similarity">
    <text evidence="1">Belongs to the universal stress protein A family.</text>
</comment>
<dbReference type="KEGG" id="sawl:NGM29_07355"/>
<dbReference type="EMBL" id="CP100355">
    <property type="protein sequence ID" value="UTF55060.1"/>
    <property type="molecule type" value="Genomic_DNA"/>
</dbReference>
<dbReference type="Gene3D" id="3.40.50.620">
    <property type="entry name" value="HUPs"/>
    <property type="match status" value="1"/>
</dbReference>
<protein>
    <submittedName>
        <fullName evidence="4">Universal stress protein</fullName>
    </submittedName>
</protein>
<dbReference type="PANTHER" id="PTHR46268:SF6">
    <property type="entry name" value="UNIVERSAL STRESS PROTEIN UP12"/>
    <property type="match status" value="1"/>
</dbReference>
<proteinExistence type="inferred from homology"/>
<reference evidence="4" key="1">
    <citation type="submission" date="2022-06" db="EMBL/GenBank/DDBJ databases">
        <title>Diverse halophilic archaea isolated from saline environments.</title>
        <authorList>
            <person name="Cui H.-L."/>
        </authorList>
    </citation>
    <scope>NUCLEOTIDE SEQUENCE</scope>
    <source>
        <strain evidence="4">WLHS1</strain>
    </source>
</reference>
<keyword evidence="5" id="KW-1185">Reference proteome</keyword>
<gene>
    <name evidence="4" type="ORF">NGM29_07355</name>
</gene>
<dbReference type="CDD" id="cd00293">
    <property type="entry name" value="USP-like"/>
    <property type="match status" value="1"/>
</dbReference>
<dbReference type="PRINTS" id="PR01438">
    <property type="entry name" value="UNVRSLSTRESS"/>
</dbReference>
<evidence type="ECO:0000313" key="4">
    <source>
        <dbReference type="EMBL" id="UTF55060.1"/>
    </source>
</evidence>
<dbReference type="RefSeq" id="WP_254159809.1">
    <property type="nucleotide sequence ID" value="NZ_CP100355.1"/>
</dbReference>
<dbReference type="SUPFAM" id="SSF52402">
    <property type="entry name" value="Adenine nucleotide alpha hydrolases-like"/>
    <property type="match status" value="1"/>
</dbReference>